<feature type="region of interest" description="Disordered" evidence="4">
    <location>
        <begin position="262"/>
        <end position="293"/>
    </location>
</feature>
<feature type="transmembrane region" description="Helical" evidence="5">
    <location>
        <begin position="19"/>
        <end position="41"/>
    </location>
</feature>
<dbReference type="Pfam" id="PF01553">
    <property type="entry name" value="Acyltransferase"/>
    <property type="match status" value="1"/>
</dbReference>
<dbReference type="SUPFAM" id="SSF69593">
    <property type="entry name" value="Glycerol-3-phosphate (1)-acyltransferase"/>
    <property type="match status" value="1"/>
</dbReference>
<dbReference type="InterPro" id="IPR032098">
    <property type="entry name" value="Acyltransf_C"/>
</dbReference>
<dbReference type="EMBL" id="OU895879">
    <property type="protein sequence ID" value="CAG9809089.1"/>
    <property type="molecule type" value="Genomic_DNA"/>
</dbReference>
<proteinExistence type="inferred from homology"/>
<gene>
    <name evidence="7" type="ORF">CHIRRI_LOCUS11919</name>
</gene>
<evidence type="ECO:0000256" key="5">
    <source>
        <dbReference type="SAM" id="Phobius"/>
    </source>
</evidence>
<dbReference type="GO" id="GO:0036149">
    <property type="term" value="P:phosphatidylinositol acyl-chain remodeling"/>
    <property type="evidence" value="ECO:0007669"/>
    <property type="project" value="TreeGrafter"/>
</dbReference>
<evidence type="ECO:0000256" key="2">
    <source>
        <dbReference type="ARBA" id="ARBA00022679"/>
    </source>
</evidence>
<reference evidence="7" key="1">
    <citation type="submission" date="2022-01" db="EMBL/GenBank/DDBJ databases">
        <authorList>
            <person name="King R."/>
        </authorList>
    </citation>
    <scope>NUCLEOTIDE SEQUENCE</scope>
</reference>
<sequence>MPSECLENIIKYPRAILRLLFVILNNIYCIPTYLIWIFLLLPLRKLHPDTFYWIEGKLFHWLIANVVMWGYSAGYDIVEVGDDITPALDQRTLVLVNHQSTADVPMLMSTFNTKQEVLPNIMWIMDKVFMYTNFGIVSLIHQDFFIGSGPRQRELALVQLRSHIEKAYIPRKREWMVLFPEGGFLRKRREASQRYAQRNNLPMLRYVTLPRIGAMKTIIDQLGTGQEIENNPTQSTTPPQSMKNINKLIDEEGDEFYIDNEYTNQKTPPDTPLKNAYNAANHNNNDKSNRQTQRIIDDDENLKEKISENEVSSRKSLKYIIDITVAYPDAKALDLGDIVFGLRKSASTHMLYRMYRCSEVPREEEPLTKWLYDRFVEKEELLENFYNTGSFAYPSEVQPTVVSQDLLRFFLIHLFFITSSYLHFQMLSMLYTTIFPLNGGT</sequence>
<evidence type="ECO:0000256" key="1">
    <source>
        <dbReference type="ARBA" id="ARBA00008655"/>
    </source>
</evidence>
<evidence type="ECO:0000256" key="4">
    <source>
        <dbReference type="SAM" id="MobiDB-lite"/>
    </source>
</evidence>
<protein>
    <recommendedName>
        <fullName evidence="6">Phospholipid/glycerol acyltransferase domain-containing protein</fullName>
    </recommendedName>
</protein>
<name>A0A9N9S1I5_9DIPT</name>
<dbReference type="SMART" id="SM00563">
    <property type="entry name" value="PlsC"/>
    <property type="match status" value="1"/>
</dbReference>
<keyword evidence="5" id="KW-1133">Transmembrane helix</keyword>
<accession>A0A9N9S1I5</accession>
<evidence type="ECO:0000313" key="8">
    <source>
        <dbReference type="Proteomes" id="UP001153620"/>
    </source>
</evidence>
<organism evidence="7 8">
    <name type="scientific">Chironomus riparius</name>
    <dbReference type="NCBI Taxonomy" id="315576"/>
    <lineage>
        <taxon>Eukaryota</taxon>
        <taxon>Metazoa</taxon>
        <taxon>Ecdysozoa</taxon>
        <taxon>Arthropoda</taxon>
        <taxon>Hexapoda</taxon>
        <taxon>Insecta</taxon>
        <taxon>Pterygota</taxon>
        <taxon>Neoptera</taxon>
        <taxon>Endopterygota</taxon>
        <taxon>Diptera</taxon>
        <taxon>Nematocera</taxon>
        <taxon>Chironomoidea</taxon>
        <taxon>Chironomidae</taxon>
        <taxon>Chironominae</taxon>
        <taxon>Chironomus</taxon>
    </lineage>
</organism>
<evidence type="ECO:0000256" key="3">
    <source>
        <dbReference type="ARBA" id="ARBA00023315"/>
    </source>
</evidence>
<keyword evidence="3" id="KW-0012">Acyltransferase</keyword>
<comment type="similarity">
    <text evidence="1">Belongs to the 1-acyl-sn-glycerol-3-phosphate acyltransferase family.</text>
</comment>
<feature type="transmembrane region" description="Helical" evidence="5">
    <location>
        <begin position="406"/>
        <end position="424"/>
    </location>
</feature>
<keyword evidence="5" id="KW-0472">Membrane</keyword>
<dbReference type="CDD" id="cd07990">
    <property type="entry name" value="LPLAT_LCLAT1-like"/>
    <property type="match status" value="1"/>
</dbReference>
<feature type="domain" description="Phospholipid/glycerol acyltransferase" evidence="6">
    <location>
        <begin position="92"/>
        <end position="216"/>
    </location>
</feature>
<keyword evidence="5" id="KW-0812">Transmembrane</keyword>
<dbReference type="OrthoDB" id="5920068at2759"/>
<dbReference type="Proteomes" id="UP001153620">
    <property type="component" value="Chromosome 3"/>
</dbReference>
<dbReference type="GO" id="GO:0005783">
    <property type="term" value="C:endoplasmic reticulum"/>
    <property type="evidence" value="ECO:0007669"/>
    <property type="project" value="TreeGrafter"/>
</dbReference>
<dbReference type="InterPro" id="IPR002123">
    <property type="entry name" value="Plipid/glycerol_acylTrfase"/>
</dbReference>
<keyword evidence="2" id="KW-0808">Transferase</keyword>
<dbReference type="Pfam" id="PF16076">
    <property type="entry name" value="Acyltransf_C"/>
    <property type="match status" value="1"/>
</dbReference>
<reference evidence="7" key="2">
    <citation type="submission" date="2022-10" db="EMBL/GenBank/DDBJ databases">
        <authorList>
            <consortium name="ENA_rothamsted_submissions"/>
            <consortium name="culmorum"/>
            <person name="King R."/>
        </authorList>
    </citation>
    <scope>NUCLEOTIDE SEQUENCE</scope>
</reference>
<dbReference type="PANTHER" id="PTHR10983:SF2">
    <property type="entry name" value="ACYL-COA:LYSOPHOSPHATIDYLGLYCEROL ACYLTRANSFERASE 1"/>
    <property type="match status" value="1"/>
</dbReference>
<dbReference type="AlphaFoldDB" id="A0A9N9S1I5"/>
<dbReference type="PANTHER" id="PTHR10983">
    <property type="entry name" value="1-ACYLGLYCEROL-3-PHOSPHATE ACYLTRANSFERASE-RELATED"/>
    <property type="match status" value="1"/>
</dbReference>
<evidence type="ECO:0000313" key="7">
    <source>
        <dbReference type="EMBL" id="CAG9809089.1"/>
    </source>
</evidence>
<evidence type="ECO:0000259" key="6">
    <source>
        <dbReference type="SMART" id="SM00563"/>
    </source>
</evidence>
<dbReference type="GO" id="GO:0016746">
    <property type="term" value="F:acyltransferase activity"/>
    <property type="evidence" value="ECO:0007669"/>
    <property type="project" value="UniProtKB-KW"/>
</dbReference>
<keyword evidence="8" id="KW-1185">Reference proteome</keyword>